<keyword evidence="2" id="KW-1185">Reference proteome</keyword>
<dbReference type="Proteomes" id="UP001472677">
    <property type="component" value="Unassembled WGS sequence"/>
</dbReference>
<evidence type="ECO:0000313" key="2">
    <source>
        <dbReference type="Proteomes" id="UP001472677"/>
    </source>
</evidence>
<proteinExistence type="predicted"/>
<comment type="caution">
    <text evidence="1">The sequence shown here is derived from an EMBL/GenBank/DDBJ whole genome shotgun (WGS) entry which is preliminary data.</text>
</comment>
<protein>
    <submittedName>
        <fullName evidence="1">Uncharacterized protein</fullName>
    </submittedName>
</protein>
<name>A0ABR2D3Q7_9ROSI</name>
<organism evidence="1 2">
    <name type="scientific">Hibiscus sabdariffa</name>
    <name type="common">roselle</name>
    <dbReference type="NCBI Taxonomy" id="183260"/>
    <lineage>
        <taxon>Eukaryota</taxon>
        <taxon>Viridiplantae</taxon>
        <taxon>Streptophyta</taxon>
        <taxon>Embryophyta</taxon>
        <taxon>Tracheophyta</taxon>
        <taxon>Spermatophyta</taxon>
        <taxon>Magnoliopsida</taxon>
        <taxon>eudicotyledons</taxon>
        <taxon>Gunneridae</taxon>
        <taxon>Pentapetalae</taxon>
        <taxon>rosids</taxon>
        <taxon>malvids</taxon>
        <taxon>Malvales</taxon>
        <taxon>Malvaceae</taxon>
        <taxon>Malvoideae</taxon>
        <taxon>Hibiscus</taxon>
    </lineage>
</organism>
<accession>A0ABR2D3Q7</accession>
<reference evidence="1 2" key="1">
    <citation type="journal article" date="2024" name="G3 (Bethesda)">
        <title>Genome assembly of Hibiscus sabdariffa L. provides insights into metabolisms of medicinal natural products.</title>
        <authorList>
            <person name="Kim T."/>
        </authorList>
    </citation>
    <scope>NUCLEOTIDE SEQUENCE [LARGE SCALE GENOMIC DNA]</scope>
    <source>
        <strain evidence="1">TK-2024</strain>
        <tissue evidence="1">Old leaves</tissue>
    </source>
</reference>
<dbReference type="EMBL" id="JBBPBM010000036">
    <property type="protein sequence ID" value="KAK8529424.1"/>
    <property type="molecule type" value="Genomic_DNA"/>
</dbReference>
<evidence type="ECO:0000313" key="1">
    <source>
        <dbReference type="EMBL" id="KAK8529424.1"/>
    </source>
</evidence>
<gene>
    <name evidence="1" type="ORF">V6N12_060206</name>
</gene>
<sequence>MECKDLLYGMNSKPVTLASNVSFPSKWVVPPPGWVKANIDGTVRLLDSDAAYDGLIRDEDGLIGKFEFIRSPGIAIELRIF</sequence>